<evidence type="ECO:0000256" key="4">
    <source>
        <dbReference type="ARBA" id="ARBA00022692"/>
    </source>
</evidence>
<dbReference type="InterPro" id="IPR036942">
    <property type="entry name" value="Beta-barrel_TonB_sf"/>
</dbReference>
<name>A0A4R0NSQ0_9SPHI</name>
<keyword evidence="6 7" id="KW-0998">Cell outer membrane</keyword>
<dbReference type="SUPFAM" id="SSF49464">
    <property type="entry name" value="Carboxypeptidase regulatory domain-like"/>
    <property type="match status" value="1"/>
</dbReference>
<keyword evidence="4 7" id="KW-0812">Transmembrane</keyword>
<reference evidence="9 10" key="1">
    <citation type="submission" date="2019-02" db="EMBL/GenBank/DDBJ databases">
        <title>Pedobacter sp. RP-1-14 sp. nov., isolated from Arctic soil.</title>
        <authorList>
            <person name="Dahal R.H."/>
        </authorList>
    </citation>
    <scope>NUCLEOTIDE SEQUENCE [LARGE SCALE GENOMIC DNA]</scope>
    <source>
        <strain evidence="9 10">RP-1-14</strain>
    </source>
</reference>
<dbReference type="NCBIfam" id="TIGR04056">
    <property type="entry name" value="OMP_RagA_SusC"/>
    <property type="match status" value="1"/>
</dbReference>
<evidence type="ECO:0000256" key="2">
    <source>
        <dbReference type="ARBA" id="ARBA00022448"/>
    </source>
</evidence>
<keyword evidence="5 7" id="KW-0472">Membrane</keyword>
<keyword evidence="10" id="KW-1185">Reference proteome</keyword>
<protein>
    <submittedName>
        <fullName evidence="9">SusC/RagA family TonB-linked outer membrane protein</fullName>
    </submittedName>
</protein>
<gene>
    <name evidence="9" type="ORF">EZ437_01835</name>
</gene>
<dbReference type="Gene3D" id="2.40.170.20">
    <property type="entry name" value="TonB-dependent receptor, beta-barrel domain"/>
    <property type="match status" value="1"/>
</dbReference>
<proteinExistence type="inferred from homology"/>
<dbReference type="Proteomes" id="UP000293347">
    <property type="component" value="Unassembled WGS sequence"/>
</dbReference>
<dbReference type="GO" id="GO:0009279">
    <property type="term" value="C:cell outer membrane"/>
    <property type="evidence" value="ECO:0007669"/>
    <property type="project" value="UniProtKB-SubCell"/>
</dbReference>
<evidence type="ECO:0000256" key="5">
    <source>
        <dbReference type="ARBA" id="ARBA00023136"/>
    </source>
</evidence>
<evidence type="ECO:0000256" key="3">
    <source>
        <dbReference type="ARBA" id="ARBA00022452"/>
    </source>
</evidence>
<evidence type="ECO:0000256" key="1">
    <source>
        <dbReference type="ARBA" id="ARBA00004571"/>
    </source>
</evidence>
<keyword evidence="2 7" id="KW-0813">Transport</keyword>
<dbReference type="Gene3D" id="2.170.130.10">
    <property type="entry name" value="TonB-dependent receptor, plug domain"/>
    <property type="match status" value="1"/>
</dbReference>
<dbReference type="InterPro" id="IPR012910">
    <property type="entry name" value="Plug_dom"/>
</dbReference>
<comment type="subcellular location">
    <subcellularLocation>
        <location evidence="1 7">Cell outer membrane</location>
        <topology evidence="1 7">Multi-pass membrane protein</topology>
    </subcellularLocation>
</comment>
<dbReference type="InterPro" id="IPR037066">
    <property type="entry name" value="Plug_dom_sf"/>
</dbReference>
<dbReference type="Gene3D" id="2.60.40.1120">
    <property type="entry name" value="Carboxypeptidase-like, regulatory domain"/>
    <property type="match status" value="1"/>
</dbReference>
<evidence type="ECO:0000256" key="6">
    <source>
        <dbReference type="ARBA" id="ARBA00023237"/>
    </source>
</evidence>
<dbReference type="InterPro" id="IPR023996">
    <property type="entry name" value="TonB-dep_OMP_SusC/RagA"/>
</dbReference>
<dbReference type="SUPFAM" id="SSF56935">
    <property type="entry name" value="Porins"/>
    <property type="match status" value="1"/>
</dbReference>
<keyword evidence="3 7" id="KW-1134">Transmembrane beta strand</keyword>
<organism evidence="9 10">
    <name type="scientific">Pedobacter psychroterrae</name>
    <dbReference type="NCBI Taxonomy" id="2530453"/>
    <lineage>
        <taxon>Bacteria</taxon>
        <taxon>Pseudomonadati</taxon>
        <taxon>Bacteroidota</taxon>
        <taxon>Sphingobacteriia</taxon>
        <taxon>Sphingobacteriales</taxon>
        <taxon>Sphingobacteriaceae</taxon>
        <taxon>Pedobacter</taxon>
    </lineage>
</organism>
<dbReference type="InterPro" id="IPR039426">
    <property type="entry name" value="TonB-dep_rcpt-like"/>
</dbReference>
<evidence type="ECO:0000313" key="10">
    <source>
        <dbReference type="Proteomes" id="UP000293347"/>
    </source>
</evidence>
<dbReference type="OrthoDB" id="9768177at2"/>
<accession>A0A4R0NSQ0</accession>
<feature type="domain" description="TonB-dependent receptor plug" evidence="8">
    <location>
        <begin position="108"/>
        <end position="231"/>
    </location>
</feature>
<dbReference type="InterPro" id="IPR008969">
    <property type="entry name" value="CarboxyPept-like_regulatory"/>
</dbReference>
<dbReference type="PROSITE" id="PS52016">
    <property type="entry name" value="TONB_DEPENDENT_REC_3"/>
    <property type="match status" value="1"/>
</dbReference>
<dbReference type="AlphaFoldDB" id="A0A4R0NSQ0"/>
<evidence type="ECO:0000259" key="8">
    <source>
        <dbReference type="Pfam" id="PF07715"/>
    </source>
</evidence>
<comment type="caution">
    <text evidence="9">The sequence shown here is derived from an EMBL/GenBank/DDBJ whole genome shotgun (WGS) entry which is preliminary data.</text>
</comment>
<dbReference type="EMBL" id="SJSL01000001">
    <property type="protein sequence ID" value="TCD03966.1"/>
    <property type="molecule type" value="Genomic_DNA"/>
</dbReference>
<evidence type="ECO:0000313" key="9">
    <source>
        <dbReference type="EMBL" id="TCD03966.1"/>
    </source>
</evidence>
<evidence type="ECO:0000256" key="7">
    <source>
        <dbReference type="PROSITE-ProRule" id="PRU01360"/>
    </source>
</evidence>
<dbReference type="Pfam" id="PF07715">
    <property type="entry name" value="Plug"/>
    <property type="match status" value="1"/>
</dbReference>
<sequence>MMVLMLSATLSFAQKSFTGSVKDERGQALPGATVLEVGSSNGTATNSAGQFTLTLGAQSVIRVSLIGFVAQEITIGDKTTVSVVLKEDDQTLNEVVVTTGFGVRQQTRKLSYSIQEVKGDDLVRANEPNIVNALNGKVAGVVINQGAGGPQSSSRIRIRGNSSLSPNTQPLVVIDGVLIQPGVTGADSYGNSPEDFGNIMKNLNADDYESVTVLKGAAASSLYGSRAQNGVLLITSKKGRANQGLGISFSHTQTVEEAYRVFDVQNVFGAGINPTFANDANGVPQVDAANYFWGFGPKFDGSEVKDIDGRMIKWDAKPDNLLDIFDTGIYNTSNLAFQGANDDGNFRLSYTRFGSKGILPNNQFNRDAVDFRGSHKLGKLFNVEAGVNYTVGSAKNPMRQGGNSSPLFAFVYGNPRNYDTQYWKNNYRDESNGGAKQGDADPYGLSSFWFDLYNQNNRQKENNFRGNIEVTSNITPWLNAMVRGTLNQVNINSETRNIGSGVNFTGGEYALGQIDQRSTRLQFLLNASNKISEDFDYNFSLGGEKLTDFGRRGTRSRTDGGLKDPGRFYLGNSANPFVTDITLDGSIRTDAVYAFGDISYRNFLTLNASLRNDRSSTLTYPDGHGDYSYLYPSVGLSFVFSELVKDNAALGFLSYGKLRANYGHTGLGTNPYETSRGKYGFLGIYTDVASSGTGTVQTPRYGYPEYIKGNDNLKNELTKEFEIGTEMRFFNDRFGIDFTFYKKNSYNQIIGLEVPRESGVERQLVNAGNIQNQGVELLLNATPVKSTNFEWNASVNFARNRNKVVKLFPGVTALTLANAFGADMASVAIEGEDYGTIYTGYGFASYQAKDANGNNIDDPRNGQKLLKANGSYWRNGDAGQGNKKLGTMMEKFTASTINNLRYKDFNLNFQIDAKVGGLMTSASHQYGSNYGAFESTLFGRSAEYGGVERKTFNAQGAVTGTFNDGIMPEGIFADGTIINNVNVGGKTFADAVAQGLIQPVSARIHYARLTQWATGIREYSTFENNWVALREVSVGYTLPKKYAEKISFNRLSIGLTARNLTYIYNGLPDHIHPESLFSNAPGAFAEYGGAPYTRTFALSIKGSL</sequence>
<dbReference type="Pfam" id="PF13715">
    <property type="entry name" value="CarbopepD_reg_2"/>
    <property type="match status" value="1"/>
</dbReference>
<comment type="similarity">
    <text evidence="7">Belongs to the TonB-dependent receptor family.</text>
</comment>